<dbReference type="InterPro" id="IPR002035">
    <property type="entry name" value="VWF_A"/>
</dbReference>
<sequence length="681" mass="72818">MYNQGLSAVSTKFCTKETHNTEAPNIQNRLCGNRGVEEVITSLSVDAGVAVVPTPPSILPTFTVVQCRQRVVCLVLDVSGSMAAGSRMLNLRQAATLFIQKIVEDQAYIGIVQFTATATIREPLTLIDGEASRDKLVGSLPLSAGGGTDICAGVKKGLEVLGGDGDGAMGDAIILLTDGESSINCQKSVNESGATVHTITLGPNANIDVKELSDISGGKYHNAADGVDSNDLVDIFTSHTTSDGNLTKQTIQLESTGLNMIGWFNGSVSIDRTIGNKTSFLVIYERSPPDILVLSPYTRTYDTSHFKHDAPAKTLTLDIEGTAETGKWKYSLLNKESTAQSMSMTVTSRAVSDAIPPVMVKTHMSQQFSNGSKPMLVYAEVNQKGVPVILADVMATLKSDSGDQYQLQLLDNGAGADAFRNDGIYSSYFTELTTGKYSLKVKVHNNDGMARFSLRRHSGALYIPGYVVNGQVVMNPPKPPISEDDLQADVGSFTRTVIGESFSVSLPPGVPPPNFPPNKITDLNAEIEEDKVLLTWTAPGEDMDQGTATSYEIRFSEDSDLLRSNFSTAHLVTYDLSPKKAGSPEKLSFTLFSIIKNGTTLFFAAKAEDKSFLKSETSNIIQVTKIVPKAPVPSPTDAPDTSGSGVNITAIVISVTTVTMVACLIASVTMCSIKSRRVNHA</sequence>
<organism evidence="3 4">
    <name type="scientific">Oncorhynchus mykiss</name>
    <name type="common">Rainbow trout</name>
    <name type="synonym">Salmo gairdneri</name>
    <dbReference type="NCBI Taxonomy" id="8022"/>
    <lineage>
        <taxon>Eukaryota</taxon>
        <taxon>Metazoa</taxon>
        <taxon>Chordata</taxon>
        <taxon>Craniata</taxon>
        <taxon>Vertebrata</taxon>
        <taxon>Euteleostomi</taxon>
        <taxon>Actinopterygii</taxon>
        <taxon>Neopterygii</taxon>
        <taxon>Teleostei</taxon>
        <taxon>Protacanthopterygii</taxon>
        <taxon>Salmoniformes</taxon>
        <taxon>Salmonidae</taxon>
        <taxon>Salmoninae</taxon>
        <taxon>Oncorhynchus</taxon>
    </lineage>
</organism>
<accession>A0A060Y3W5</accession>
<dbReference type="GO" id="GO:0005886">
    <property type="term" value="C:plasma membrane"/>
    <property type="evidence" value="ECO:0007669"/>
    <property type="project" value="TreeGrafter"/>
</dbReference>
<dbReference type="CDD" id="cd00198">
    <property type="entry name" value="vWFA"/>
    <property type="match status" value="1"/>
</dbReference>
<dbReference type="InterPro" id="IPR036465">
    <property type="entry name" value="vWFA_dom_sf"/>
</dbReference>
<reference evidence="3" key="1">
    <citation type="journal article" date="2014" name="Nat. Commun.">
        <title>The rainbow trout genome provides novel insights into evolution after whole-genome duplication in vertebrates.</title>
        <authorList>
            <person name="Berthelot C."/>
            <person name="Brunet F."/>
            <person name="Chalopin D."/>
            <person name="Juanchich A."/>
            <person name="Bernard M."/>
            <person name="Noel B."/>
            <person name="Bento P."/>
            <person name="Da Silva C."/>
            <person name="Labadie K."/>
            <person name="Alberti A."/>
            <person name="Aury J.M."/>
            <person name="Louis A."/>
            <person name="Dehais P."/>
            <person name="Bardou P."/>
            <person name="Montfort J."/>
            <person name="Klopp C."/>
            <person name="Cabau C."/>
            <person name="Gaspin C."/>
            <person name="Thorgaard G.H."/>
            <person name="Boussaha M."/>
            <person name="Quillet E."/>
            <person name="Guyomard R."/>
            <person name="Galiana D."/>
            <person name="Bobe J."/>
            <person name="Volff J.N."/>
            <person name="Genet C."/>
            <person name="Wincker P."/>
            <person name="Jaillon O."/>
            <person name="Roest Crollius H."/>
            <person name="Guiguen Y."/>
        </authorList>
    </citation>
    <scope>NUCLEOTIDE SEQUENCE [LARGE SCALE GENOMIC DNA]</scope>
</reference>
<dbReference type="Proteomes" id="UP000193380">
    <property type="component" value="Unassembled WGS sequence"/>
</dbReference>
<keyword evidence="1" id="KW-1133">Transmembrane helix</keyword>
<dbReference type="Pfam" id="PF00092">
    <property type="entry name" value="VWA"/>
    <property type="match status" value="1"/>
</dbReference>
<dbReference type="PANTHER" id="PTHR10579">
    <property type="entry name" value="CALCIUM-ACTIVATED CHLORIDE CHANNEL REGULATOR"/>
    <property type="match status" value="1"/>
</dbReference>
<evidence type="ECO:0000259" key="2">
    <source>
        <dbReference type="PROSITE" id="PS50234"/>
    </source>
</evidence>
<dbReference type="PANTHER" id="PTHR10579:SF172">
    <property type="entry name" value="CALCIUM-ACTIVATED CHLORIDE CHANNEL REGULATOR 4 PRECURSOR-RELATED"/>
    <property type="match status" value="1"/>
</dbReference>
<dbReference type="SMART" id="SM00327">
    <property type="entry name" value="VWA"/>
    <property type="match status" value="1"/>
</dbReference>
<protein>
    <recommendedName>
        <fullName evidence="2">VWFA domain-containing protein</fullName>
    </recommendedName>
</protein>
<dbReference type="InterPro" id="IPR013642">
    <property type="entry name" value="CLCA_N"/>
</dbReference>
<proteinExistence type="predicted"/>
<keyword evidence="1" id="KW-0472">Membrane</keyword>
<feature type="transmembrane region" description="Helical" evidence="1">
    <location>
        <begin position="648"/>
        <end position="673"/>
    </location>
</feature>
<dbReference type="SUPFAM" id="SSF53300">
    <property type="entry name" value="vWA-like"/>
    <property type="match status" value="1"/>
</dbReference>
<gene>
    <name evidence="3" type="ORF">GSONMT00059178001</name>
</gene>
<dbReference type="Gene3D" id="3.40.50.410">
    <property type="entry name" value="von Willebrand factor, type A domain"/>
    <property type="match status" value="1"/>
</dbReference>
<keyword evidence="1" id="KW-0812">Transmembrane</keyword>
<name>A0A060Y3W5_ONCMY</name>
<dbReference type="InterPro" id="IPR013783">
    <property type="entry name" value="Ig-like_fold"/>
</dbReference>
<dbReference type="EMBL" id="FR907392">
    <property type="protein sequence ID" value="CDQ86613.1"/>
    <property type="molecule type" value="Genomic_DNA"/>
</dbReference>
<dbReference type="NCBIfam" id="NF041940">
    <property type="entry name" value="choice_anch_X"/>
    <property type="match status" value="1"/>
</dbReference>
<reference evidence="3" key="2">
    <citation type="submission" date="2014-03" db="EMBL/GenBank/DDBJ databases">
        <authorList>
            <person name="Genoscope - CEA"/>
        </authorList>
    </citation>
    <scope>NUCLEOTIDE SEQUENCE</scope>
</reference>
<dbReference type="InterPro" id="IPR051266">
    <property type="entry name" value="CLCR"/>
</dbReference>
<dbReference type="Pfam" id="PF08434">
    <property type="entry name" value="CLCA"/>
    <property type="match status" value="1"/>
</dbReference>
<dbReference type="STRING" id="8022.A0A060Y3W5"/>
<dbReference type="AlphaFoldDB" id="A0A060Y3W5"/>
<dbReference type="Gene3D" id="2.60.40.10">
    <property type="entry name" value="Immunoglobulins"/>
    <property type="match status" value="1"/>
</dbReference>
<evidence type="ECO:0000313" key="4">
    <source>
        <dbReference type="Proteomes" id="UP000193380"/>
    </source>
</evidence>
<dbReference type="PaxDb" id="8022-A0A060Y3W5"/>
<dbReference type="PROSITE" id="PS50234">
    <property type="entry name" value="VWFA"/>
    <property type="match status" value="1"/>
</dbReference>
<feature type="domain" description="VWFA" evidence="2">
    <location>
        <begin position="71"/>
        <end position="253"/>
    </location>
</feature>
<evidence type="ECO:0000313" key="3">
    <source>
        <dbReference type="EMBL" id="CDQ86613.1"/>
    </source>
</evidence>
<evidence type="ECO:0000256" key="1">
    <source>
        <dbReference type="SAM" id="Phobius"/>
    </source>
</evidence>